<keyword evidence="2" id="KW-1185">Reference proteome</keyword>
<evidence type="ECO:0000313" key="1">
    <source>
        <dbReference type="EMBL" id="GAB42084.1"/>
    </source>
</evidence>
<dbReference type="Proteomes" id="UP000004881">
    <property type="component" value="Unassembled WGS sequence"/>
</dbReference>
<organism evidence="1 2">
    <name type="scientific">Gordonia terrae NBRC 100016</name>
    <dbReference type="NCBI Taxonomy" id="1089454"/>
    <lineage>
        <taxon>Bacteria</taxon>
        <taxon>Bacillati</taxon>
        <taxon>Actinomycetota</taxon>
        <taxon>Actinomycetes</taxon>
        <taxon>Mycobacteriales</taxon>
        <taxon>Gordoniaceae</taxon>
        <taxon>Gordonia</taxon>
    </lineage>
</organism>
<comment type="caution">
    <text evidence="1">The sequence shown here is derived from an EMBL/GenBank/DDBJ whole genome shotgun (WGS) entry which is preliminary data.</text>
</comment>
<dbReference type="EMBL" id="BAFD01000007">
    <property type="protein sequence ID" value="GAB42084.1"/>
    <property type="molecule type" value="Genomic_DNA"/>
</dbReference>
<sequence length="79" mass="8355">MGYEALSEAPSSRQALAAFARRPGAQARTTMGTYKSFVGWGSSFMGWGSALTSADGTGVPTIAEGSHAQPKYQVVRKRD</sequence>
<evidence type="ECO:0000313" key="2">
    <source>
        <dbReference type="Proteomes" id="UP000004881"/>
    </source>
</evidence>
<proteinExistence type="predicted"/>
<reference evidence="1 2" key="1">
    <citation type="submission" date="2012-02" db="EMBL/GenBank/DDBJ databases">
        <title>Whole genome shotgun sequence of Gordonia terrae NBRC 100016.</title>
        <authorList>
            <person name="Takarada H."/>
            <person name="Hosoyama A."/>
            <person name="Tsuchikane K."/>
            <person name="Katsumata H."/>
            <person name="Yamazaki S."/>
            <person name="Fujita N."/>
        </authorList>
    </citation>
    <scope>NUCLEOTIDE SEQUENCE [LARGE SCALE GENOMIC DNA]</scope>
    <source>
        <strain evidence="1 2">NBRC 100016</strain>
    </source>
</reference>
<protein>
    <submittedName>
        <fullName evidence="1">Uncharacterized protein</fullName>
    </submittedName>
</protein>
<gene>
    <name evidence="1" type="ORF">GOTRE_007_00330</name>
</gene>
<accession>A0ABQ0H874</accession>
<name>A0ABQ0H874_9ACTN</name>